<gene>
    <name evidence="1" type="ORF">VCHENC02_5116B</name>
</gene>
<evidence type="ECO:0000313" key="2">
    <source>
        <dbReference type="Proteomes" id="UP000008367"/>
    </source>
</evidence>
<name>A0A454CRK0_VIBHA</name>
<organism evidence="1 2">
    <name type="scientific">Vibrio harveyi</name>
    <name type="common">Beneckea harveyi</name>
    <dbReference type="NCBI Taxonomy" id="669"/>
    <lineage>
        <taxon>Bacteria</taxon>
        <taxon>Pseudomonadati</taxon>
        <taxon>Pseudomonadota</taxon>
        <taxon>Gammaproteobacteria</taxon>
        <taxon>Vibrionales</taxon>
        <taxon>Vibrionaceae</taxon>
        <taxon>Vibrio</taxon>
    </lineage>
</organism>
<sequence length="35" mass="4010">LKLGKLTRWKPSSYRSTIYFCLEHMANRASPAALV</sequence>
<proteinExistence type="predicted"/>
<dbReference type="AlphaFoldDB" id="A0A454CRK0"/>
<evidence type="ECO:0000313" key="1">
    <source>
        <dbReference type="EMBL" id="EKM29035.1"/>
    </source>
</evidence>
<accession>A0A454CRK0</accession>
<reference evidence="1 2" key="1">
    <citation type="submission" date="2012-10" db="EMBL/GenBank/DDBJ databases">
        <title>Genome sequence of Vibrio Cholerae HENC-02.</title>
        <authorList>
            <person name="Eppinger M."/>
            <person name="Hasan N.A."/>
            <person name="Sengamalay N."/>
            <person name="Hine E."/>
            <person name="Su Q."/>
            <person name="Daugherty S.C."/>
            <person name="Young S."/>
            <person name="Sadzewicz L."/>
            <person name="Tallon L."/>
            <person name="Cebula T.A."/>
            <person name="Ravel J."/>
            <person name="Colwell R.R."/>
        </authorList>
    </citation>
    <scope>NUCLEOTIDE SEQUENCE [LARGE SCALE GENOMIC DNA]</scope>
    <source>
        <strain evidence="1 2">HENC-02</strain>
    </source>
</reference>
<dbReference type="Proteomes" id="UP000008367">
    <property type="component" value="Unassembled WGS sequence"/>
</dbReference>
<comment type="caution">
    <text evidence="1">The sequence shown here is derived from an EMBL/GenBank/DDBJ whole genome shotgun (WGS) entry which is preliminary data.</text>
</comment>
<feature type="non-terminal residue" evidence="1">
    <location>
        <position position="1"/>
    </location>
</feature>
<dbReference type="EMBL" id="AJSR01002268">
    <property type="protein sequence ID" value="EKM29035.1"/>
    <property type="molecule type" value="Genomic_DNA"/>
</dbReference>
<protein>
    <submittedName>
        <fullName evidence="1">Uncharacterized protein</fullName>
    </submittedName>
</protein>